<sequence length="273" mass="30544">MADNGRMKKIRVISHMGISDKEDEQVAAEEYDPTLIARLESPERLEKLPPEKLLDLLELSGHEDLLDVGAGSGYFTFPAAARTSGTVYALDTHPQMLDMLKTRSEERGVTNIRLIQGTAEQIPLEEESVDVMILSLVLHIAEPHEQGLKEVQRVLKKGGKALCVEWAYPDSEPPSEHRISSSDMARMGEELGLKRKLCTAVQRQKCKPIHRRGGLRMKYRRLGKTELKVSVVGVGTWQFGGDWGKDFNQQEADAILHKAKDLGINLIDTAECY</sequence>
<dbReference type="Gene3D" id="3.20.20.100">
    <property type="entry name" value="NADP-dependent oxidoreductase domain"/>
    <property type="match status" value="1"/>
</dbReference>
<feature type="non-terminal residue" evidence="3">
    <location>
        <position position="273"/>
    </location>
</feature>
<name>A9U7N7_PHYPA</name>
<protein>
    <submittedName>
        <fullName evidence="3">Predicted protein</fullName>
    </submittedName>
</protein>
<dbReference type="InterPro" id="IPR029063">
    <property type="entry name" value="SAM-dependent_MTases_sf"/>
</dbReference>
<dbReference type="SUPFAM" id="SSF53335">
    <property type="entry name" value="S-adenosyl-L-methionine-dependent methyltransferases"/>
    <property type="match status" value="1"/>
</dbReference>
<dbReference type="GO" id="GO:0008757">
    <property type="term" value="F:S-adenosylmethionine-dependent methyltransferase activity"/>
    <property type="evidence" value="ECO:0007669"/>
    <property type="project" value="InterPro"/>
</dbReference>
<dbReference type="InterPro" id="IPR036812">
    <property type="entry name" value="NAD(P)_OxRdtase_dom_sf"/>
</dbReference>
<dbReference type="PANTHER" id="PTHR43591:SF24">
    <property type="entry name" value="2-METHOXY-6-POLYPRENYL-1,4-BENZOQUINOL METHYLASE, MITOCHONDRIAL"/>
    <property type="match status" value="1"/>
</dbReference>
<dbReference type="AlphaFoldDB" id="A9U7N7"/>
<evidence type="ECO:0000259" key="1">
    <source>
        <dbReference type="Pfam" id="PF00248"/>
    </source>
</evidence>
<evidence type="ECO:0000259" key="2">
    <source>
        <dbReference type="Pfam" id="PF08241"/>
    </source>
</evidence>
<dbReference type="Pfam" id="PF00248">
    <property type="entry name" value="Aldo_ket_red"/>
    <property type="match status" value="1"/>
</dbReference>
<dbReference type="HOGENOM" id="CLU_037990_16_1_1"/>
<reference evidence="3" key="1">
    <citation type="journal article" date="2008" name="Science">
        <title>The Physcomitrella genome reveals evolutionary insights into the conquest of land by plants.</title>
        <authorList>
            <person name="Rensing S."/>
            <person name="Lang D."/>
            <person name="Zimmer A."/>
            <person name="Terry A."/>
            <person name="Salamov A."/>
            <person name="Shapiro H."/>
            <person name="Nishiyama T."/>
            <person name="Perroud P.-F."/>
            <person name="Lindquist E."/>
            <person name="Kamisugi Y."/>
            <person name="Tanahashi T."/>
            <person name="Sakakibara K."/>
            <person name="Fujita T."/>
            <person name="Oishi K."/>
            <person name="Shin-I T."/>
            <person name="Kuroki Y."/>
            <person name="Toyoda A."/>
            <person name="Suzuki Y."/>
            <person name="Hashimoto A."/>
            <person name="Yamaguchi K."/>
            <person name="Sugano A."/>
            <person name="Kohara Y."/>
            <person name="Fujiyama A."/>
            <person name="Anterola A."/>
            <person name="Aoki S."/>
            <person name="Ashton N."/>
            <person name="Barbazuk W.B."/>
            <person name="Barker E."/>
            <person name="Bennetzen J."/>
            <person name="Bezanilla M."/>
            <person name="Blankenship R."/>
            <person name="Cho S.H."/>
            <person name="Dutcher S."/>
            <person name="Estelle M."/>
            <person name="Fawcett J.A."/>
            <person name="Gundlach H."/>
            <person name="Hanada K."/>
            <person name="Heyl A."/>
            <person name="Hicks K.A."/>
            <person name="Hugh J."/>
            <person name="Lohr M."/>
            <person name="Mayer K."/>
            <person name="Melkozernov A."/>
            <person name="Murata T."/>
            <person name="Nelson D."/>
            <person name="Pils B."/>
            <person name="Prigge M."/>
            <person name="Reiss B."/>
            <person name="Renner T."/>
            <person name="Rombauts S."/>
            <person name="Rushton P."/>
            <person name="Sanderfoot A."/>
            <person name="Schween G."/>
            <person name="Shiu S.-H."/>
            <person name="Stueber K."/>
            <person name="Theodoulou F.L."/>
            <person name="Tu H."/>
            <person name="Van de Peer Y."/>
            <person name="Verrier P.J."/>
            <person name="Waters E."/>
            <person name="Wood A."/>
            <person name="Yang L."/>
            <person name="Cove D."/>
            <person name="Cuming A."/>
            <person name="Hasebe M."/>
            <person name="Lucas S."/>
            <person name="Mishler D.B."/>
            <person name="Reski R."/>
            <person name="Grigoriev I."/>
            <person name="Quatrano R.S."/>
            <person name="Boore J.L."/>
        </authorList>
    </citation>
    <scope>NUCLEOTIDE SEQUENCE [LARGE SCALE GENOMIC DNA]</scope>
</reference>
<dbReference type="InterPro" id="IPR023210">
    <property type="entry name" value="NADP_OxRdtase_dom"/>
</dbReference>
<dbReference type="eggNOG" id="KOG4300">
    <property type="taxonomic scope" value="Eukaryota"/>
</dbReference>
<organism>
    <name type="scientific">Physcomitrium patens</name>
    <name type="common">Spreading-leaved earth moss</name>
    <name type="synonym">Physcomitrella patens</name>
    <dbReference type="NCBI Taxonomy" id="3218"/>
    <lineage>
        <taxon>Eukaryota</taxon>
        <taxon>Viridiplantae</taxon>
        <taxon>Streptophyta</taxon>
        <taxon>Embryophyta</taxon>
        <taxon>Bryophyta</taxon>
        <taxon>Bryophytina</taxon>
        <taxon>Bryopsida</taxon>
        <taxon>Funariidae</taxon>
        <taxon>Funariales</taxon>
        <taxon>Funariaceae</taxon>
        <taxon>Physcomitrium</taxon>
    </lineage>
</organism>
<dbReference type="SUPFAM" id="SSF51430">
    <property type="entry name" value="NAD(P)-linked oxidoreductase"/>
    <property type="match status" value="1"/>
</dbReference>
<feature type="domain" description="NADP-dependent oxidoreductase" evidence="1">
    <location>
        <begin position="232"/>
        <end position="273"/>
    </location>
</feature>
<proteinExistence type="predicted"/>
<gene>
    <name evidence="3" type="ORF">PHYPADRAFT_103984</name>
</gene>
<dbReference type="InterPro" id="IPR013216">
    <property type="entry name" value="Methyltransf_11"/>
</dbReference>
<dbReference type="PANTHER" id="PTHR43591">
    <property type="entry name" value="METHYLTRANSFERASE"/>
    <property type="match status" value="1"/>
</dbReference>
<feature type="domain" description="Methyltransferase type 11" evidence="2">
    <location>
        <begin position="66"/>
        <end position="162"/>
    </location>
</feature>
<dbReference type="Pfam" id="PF08241">
    <property type="entry name" value="Methyltransf_11"/>
    <property type="match status" value="1"/>
</dbReference>
<evidence type="ECO:0000313" key="3">
    <source>
        <dbReference type="EMBL" id="EDQ48316.1"/>
    </source>
</evidence>
<dbReference type="CDD" id="cd02440">
    <property type="entry name" value="AdoMet_MTases"/>
    <property type="match status" value="1"/>
</dbReference>
<accession>A9U7N7</accession>
<dbReference type="EMBL" id="DS546587">
    <property type="protein sequence ID" value="EDQ48316.1"/>
    <property type="molecule type" value="Genomic_DNA"/>
</dbReference>
<dbReference type="Gene3D" id="3.40.50.150">
    <property type="entry name" value="Vaccinia Virus protein VP39"/>
    <property type="match status" value="1"/>
</dbReference>